<feature type="domain" description="Rad50/SbcC-type AAA" evidence="2">
    <location>
        <begin position="6"/>
        <end position="248"/>
    </location>
</feature>
<keyword evidence="4" id="KW-1185">Reference proteome</keyword>
<dbReference type="Pfam" id="PF13476">
    <property type="entry name" value="AAA_23"/>
    <property type="match status" value="1"/>
</dbReference>
<proteinExistence type="predicted"/>
<dbReference type="AlphaFoldDB" id="A0A1I0U3E7"/>
<evidence type="ECO:0000313" key="3">
    <source>
        <dbReference type="EMBL" id="SFA58582.1"/>
    </source>
</evidence>
<evidence type="ECO:0000313" key="4">
    <source>
        <dbReference type="Proteomes" id="UP000198836"/>
    </source>
</evidence>
<dbReference type="STRING" id="332999.SAMN04488511_119116"/>
<dbReference type="InterPro" id="IPR038729">
    <property type="entry name" value="Rad50/SbcC_AAA"/>
</dbReference>
<feature type="coiled-coil region" evidence="1">
    <location>
        <begin position="431"/>
        <end position="532"/>
    </location>
</feature>
<protein>
    <submittedName>
        <fullName evidence="3">DNA sulfur modification protein DndD</fullName>
    </submittedName>
</protein>
<accession>A0A1I0U3E7</accession>
<dbReference type="Proteomes" id="UP000198836">
    <property type="component" value="Unassembled WGS sequence"/>
</dbReference>
<dbReference type="RefSeq" id="WP_090987193.1">
    <property type="nucleotide sequence ID" value="NZ_FOJM01000019.1"/>
</dbReference>
<dbReference type="Gene3D" id="3.40.50.300">
    <property type="entry name" value="P-loop containing nucleotide triphosphate hydrolases"/>
    <property type="match status" value="1"/>
</dbReference>
<name>A0A1I0U3E7_9SPHI</name>
<dbReference type="EMBL" id="FOJM01000019">
    <property type="protein sequence ID" value="SFA58582.1"/>
    <property type="molecule type" value="Genomic_DNA"/>
</dbReference>
<feature type="coiled-coil region" evidence="1">
    <location>
        <begin position="204"/>
        <end position="263"/>
    </location>
</feature>
<gene>
    <name evidence="3" type="ORF">SAMN04488511_119116</name>
</gene>
<dbReference type="SUPFAM" id="SSF52540">
    <property type="entry name" value="P-loop containing nucleoside triphosphate hydrolases"/>
    <property type="match status" value="1"/>
</dbReference>
<keyword evidence="1" id="KW-0175">Coiled coil</keyword>
<organism evidence="3 4">
    <name type="scientific">Pedobacter suwonensis</name>
    <dbReference type="NCBI Taxonomy" id="332999"/>
    <lineage>
        <taxon>Bacteria</taxon>
        <taxon>Pseudomonadati</taxon>
        <taxon>Bacteroidota</taxon>
        <taxon>Sphingobacteriia</taxon>
        <taxon>Sphingobacteriales</taxon>
        <taxon>Sphingobacteriaceae</taxon>
        <taxon>Pedobacter</taxon>
    </lineage>
</organism>
<dbReference type="InterPro" id="IPR027417">
    <property type="entry name" value="P-loop_NTPase"/>
</dbReference>
<dbReference type="PANTHER" id="PTHR32114">
    <property type="entry name" value="ABC TRANSPORTER ABCH.3"/>
    <property type="match status" value="1"/>
</dbReference>
<evidence type="ECO:0000256" key="1">
    <source>
        <dbReference type="SAM" id="Coils"/>
    </source>
</evidence>
<sequence>MNIKTITIKNFQSYYGIQSIEFSMGLNLIIGNGGKGKSKLFNAFYWVLFGDIYITDLGWRSTDGFPHNNKFAMNRQDFLNRKALYETDVNEDVSTHVHLELEDEKGVLYEIERSVTAKRLDSENWLSPEAWNVGNSIIKVTYETSRGTQVRTDMMAEQVLRSLFPEEIRNYIWFQGESLDSLINFRDKATLKAAVKHISYYPYYEKVSAIITNAKAKIEKLERARIGDNNKTNKEINATLAKIQLYQNTVETEEKAKSNIELNITKIEMALAEDEGKMKGLANFTKLVNDYNKCKADTKDVMNKLTELDDYQRIQIPNLWILRGFSNEINICDDIINKHNEVQDTVPEKKYLDNPGRSKLEEIIKNKTCFVCGSDASEGTDAYNWVLKRIEEQEVYLKEMEDYSNNLEFSKKFERFVGSIQDYPNLLRISLDSIDKQFMESDEKMEQLQAQYRMLLKKQSTLDEQLEEIKKKHGVNPIEQVGQGDLVDNRIKASRSNLAREHRRLEASKEALANAKSELKLAEKDLERIGKKTGTTTVSETEWKNISIFLEDIFKRVQENARKDLLSKIEIRANEFYQKFTEHDNGYKGEVKINADYTIEFDGGLNTSHHDRKKMSIINAMLSLNQEALDTYYPFISDAPSSNFDIPTTHKYLLGVKDIFKQSIIITKDVDIENSNFEELTSQSKISRIYLLDSNVYCESDKNPDLHEVSTKVIQLK</sequence>
<dbReference type="GO" id="GO:0016887">
    <property type="term" value="F:ATP hydrolysis activity"/>
    <property type="evidence" value="ECO:0007669"/>
    <property type="project" value="InterPro"/>
</dbReference>
<reference evidence="4" key="1">
    <citation type="submission" date="2016-10" db="EMBL/GenBank/DDBJ databases">
        <authorList>
            <person name="Varghese N."/>
            <person name="Submissions S."/>
        </authorList>
    </citation>
    <scope>NUCLEOTIDE SEQUENCE [LARGE SCALE GENOMIC DNA]</scope>
    <source>
        <strain evidence="4">DSM 18130</strain>
    </source>
</reference>
<dbReference type="PANTHER" id="PTHR32114:SF2">
    <property type="entry name" value="ABC TRANSPORTER ABCH.3"/>
    <property type="match status" value="1"/>
</dbReference>
<dbReference type="OrthoDB" id="7029750at2"/>
<dbReference type="GO" id="GO:0006302">
    <property type="term" value="P:double-strand break repair"/>
    <property type="evidence" value="ECO:0007669"/>
    <property type="project" value="InterPro"/>
</dbReference>
<evidence type="ECO:0000259" key="2">
    <source>
        <dbReference type="Pfam" id="PF13476"/>
    </source>
</evidence>